<keyword evidence="1" id="KW-0812">Transmembrane</keyword>
<keyword evidence="1" id="KW-0472">Membrane</keyword>
<dbReference type="EMBL" id="LN609528">
    <property type="protein sequence ID" value="CEF62233.1"/>
    <property type="molecule type" value="Genomic_DNA"/>
</dbReference>
<feature type="chain" id="PRO_5015031351" evidence="2">
    <location>
        <begin position="20"/>
        <end position="126"/>
    </location>
</feature>
<keyword evidence="4" id="KW-1185">Reference proteome</keyword>
<dbReference type="WBParaSite" id="SRAE_1000050600.1">
    <property type="protein sequence ID" value="SRAE_1000050600.1"/>
    <property type="gene ID" value="WBGene00257103"/>
</dbReference>
<dbReference type="Proteomes" id="UP000035682">
    <property type="component" value="Unplaced"/>
</dbReference>
<accession>A0A090MUI7</accession>
<dbReference type="WormBase" id="SRAE_1000050600">
    <property type="protein sequence ID" value="SRP11648"/>
    <property type="gene ID" value="WBGene00257103"/>
</dbReference>
<reference evidence="5" key="2">
    <citation type="submission" date="2020-12" db="UniProtKB">
        <authorList>
            <consortium name="WormBaseParasite"/>
        </authorList>
    </citation>
    <scope>IDENTIFICATION</scope>
</reference>
<evidence type="ECO:0000313" key="6">
    <source>
        <dbReference type="WormBase" id="SRAE_1000050600"/>
    </source>
</evidence>
<evidence type="ECO:0000313" key="5">
    <source>
        <dbReference type="WBParaSite" id="SRAE_1000050600.1"/>
    </source>
</evidence>
<keyword evidence="1" id="KW-1133">Transmembrane helix</keyword>
<evidence type="ECO:0000256" key="1">
    <source>
        <dbReference type="SAM" id="Phobius"/>
    </source>
</evidence>
<name>A0A090MUI7_STRRB</name>
<dbReference type="AlphaFoldDB" id="A0A090MUI7"/>
<gene>
    <name evidence="3 5 6" type="ORF">SRAE_1000050600</name>
</gene>
<evidence type="ECO:0000256" key="2">
    <source>
        <dbReference type="SAM" id="SignalP"/>
    </source>
</evidence>
<dbReference type="GeneID" id="36374598"/>
<reference evidence="3 4" key="1">
    <citation type="submission" date="2014-09" db="EMBL/GenBank/DDBJ databases">
        <authorList>
            <person name="Martin A.A."/>
        </authorList>
    </citation>
    <scope>NUCLEOTIDE SEQUENCE</scope>
    <source>
        <strain evidence="4">ED321</strain>
        <strain evidence="3">ED321 Heterogonic</strain>
    </source>
</reference>
<keyword evidence="2" id="KW-0732">Signal</keyword>
<evidence type="ECO:0000313" key="4">
    <source>
        <dbReference type="Proteomes" id="UP000035682"/>
    </source>
</evidence>
<protein>
    <submittedName>
        <fullName evidence="3 5">Uncharacterized protein</fullName>
    </submittedName>
</protein>
<evidence type="ECO:0000313" key="3">
    <source>
        <dbReference type="EMBL" id="CEF62233.1"/>
    </source>
</evidence>
<organism evidence="3">
    <name type="scientific">Strongyloides ratti</name>
    <name type="common">Parasitic roundworm</name>
    <dbReference type="NCBI Taxonomy" id="34506"/>
    <lineage>
        <taxon>Eukaryota</taxon>
        <taxon>Metazoa</taxon>
        <taxon>Ecdysozoa</taxon>
        <taxon>Nematoda</taxon>
        <taxon>Chromadorea</taxon>
        <taxon>Rhabditida</taxon>
        <taxon>Tylenchina</taxon>
        <taxon>Panagrolaimomorpha</taxon>
        <taxon>Strongyloidoidea</taxon>
        <taxon>Strongyloididae</taxon>
        <taxon>Strongyloides</taxon>
    </lineage>
</organism>
<feature type="signal peptide" evidence="2">
    <location>
        <begin position="1"/>
        <end position="19"/>
    </location>
</feature>
<dbReference type="CTD" id="36374598"/>
<dbReference type="RefSeq" id="XP_024501435.1">
    <property type="nucleotide sequence ID" value="XM_024647347.1"/>
</dbReference>
<feature type="transmembrane region" description="Helical" evidence="1">
    <location>
        <begin position="105"/>
        <end position="124"/>
    </location>
</feature>
<sequence>MSKKLIFLLLLNIFLYCYSLHVKSKKSDLYLSSLHVRKINDSELFINYNNKSVIIKIENNLKSNKTTLNILEDNSTSFFPQILTTVVKKYDHQKQIENRLSPVDIITIVAIGFFIFFTIVVCNYKC</sequence>
<proteinExistence type="predicted"/>